<evidence type="ECO:0000313" key="2">
    <source>
        <dbReference type="EMBL" id="MBC8360210.1"/>
    </source>
</evidence>
<dbReference type="InterPro" id="IPR036873">
    <property type="entry name" value="Rhodanese-like_dom_sf"/>
</dbReference>
<dbReference type="CDD" id="cd00158">
    <property type="entry name" value="RHOD"/>
    <property type="match status" value="1"/>
</dbReference>
<feature type="domain" description="Rhodanese" evidence="1">
    <location>
        <begin position="38"/>
        <end position="127"/>
    </location>
</feature>
<gene>
    <name evidence="2" type="ORF">H8E23_02265</name>
</gene>
<protein>
    <submittedName>
        <fullName evidence="2">Rhodanese-like domain-containing protein</fullName>
    </submittedName>
</protein>
<comment type="caution">
    <text evidence="2">The sequence shown here is derived from an EMBL/GenBank/DDBJ whole genome shotgun (WGS) entry which is preliminary data.</text>
</comment>
<evidence type="ECO:0000259" key="1">
    <source>
        <dbReference type="PROSITE" id="PS50206"/>
    </source>
</evidence>
<dbReference type="SUPFAM" id="SSF52821">
    <property type="entry name" value="Rhodanese/Cell cycle control phosphatase"/>
    <property type="match status" value="1"/>
</dbReference>
<dbReference type="PROSITE" id="PS50206">
    <property type="entry name" value="RHODANESE_3"/>
    <property type="match status" value="1"/>
</dbReference>
<dbReference type="Pfam" id="PF00581">
    <property type="entry name" value="Rhodanese"/>
    <property type="match status" value="1"/>
</dbReference>
<sequence>MLEDNEKAVWQKACSVIPKERQLDVVKFKQLYDDVMAGKEKAYLIDTRTHPEFYAFHIPYTDHVHSGHTYTFPKLIKDKNAKIVVWCRTFKRQCYVAEKLVEYGYTNVWTYEDGIVGWIKAGHPVCNEFAGIFQVTEYHKHFTEMDKDGKPKWQIREFHPY</sequence>
<proteinExistence type="predicted"/>
<organism evidence="2 3">
    <name type="scientific">Candidatus Desulfatibia profunda</name>
    <dbReference type="NCBI Taxonomy" id="2841695"/>
    <lineage>
        <taxon>Bacteria</taxon>
        <taxon>Pseudomonadati</taxon>
        <taxon>Thermodesulfobacteriota</taxon>
        <taxon>Desulfobacteria</taxon>
        <taxon>Desulfobacterales</taxon>
        <taxon>Desulfobacterales incertae sedis</taxon>
        <taxon>Candidatus Desulfatibia</taxon>
    </lineage>
</organism>
<dbReference type="SMART" id="SM00450">
    <property type="entry name" value="RHOD"/>
    <property type="match status" value="1"/>
</dbReference>
<reference evidence="2 3" key="1">
    <citation type="submission" date="2020-08" db="EMBL/GenBank/DDBJ databases">
        <title>Bridging the membrane lipid divide: bacteria of the FCB group superphylum have the potential to synthesize archaeal ether lipids.</title>
        <authorList>
            <person name="Villanueva L."/>
            <person name="Von Meijenfeldt F.A.B."/>
            <person name="Westbye A.B."/>
            <person name="Yadav S."/>
            <person name="Hopmans E.C."/>
            <person name="Dutilh B.E."/>
            <person name="Sinninghe Damste J.S."/>
        </authorList>
    </citation>
    <scope>NUCLEOTIDE SEQUENCE [LARGE SCALE GENOMIC DNA]</scope>
    <source>
        <strain evidence="2">NIOZ-UU30</strain>
    </source>
</reference>
<dbReference type="AlphaFoldDB" id="A0A8J6NKD8"/>
<evidence type="ECO:0000313" key="3">
    <source>
        <dbReference type="Proteomes" id="UP000603434"/>
    </source>
</evidence>
<dbReference type="InterPro" id="IPR001763">
    <property type="entry name" value="Rhodanese-like_dom"/>
</dbReference>
<dbReference type="Proteomes" id="UP000603434">
    <property type="component" value="Unassembled WGS sequence"/>
</dbReference>
<dbReference type="Gene3D" id="3.40.250.10">
    <property type="entry name" value="Rhodanese-like domain"/>
    <property type="match status" value="1"/>
</dbReference>
<accession>A0A8J6NKD8</accession>
<dbReference type="EMBL" id="JACNJH010000076">
    <property type="protein sequence ID" value="MBC8360210.1"/>
    <property type="molecule type" value="Genomic_DNA"/>
</dbReference>
<name>A0A8J6NKD8_9BACT</name>